<feature type="transmembrane region" description="Helical" evidence="10">
    <location>
        <begin position="451"/>
        <end position="472"/>
    </location>
</feature>
<dbReference type="Gene3D" id="3.40.50.11270">
    <property type="match status" value="1"/>
</dbReference>
<feature type="transmembrane region" description="Helical" evidence="10">
    <location>
        <begin position="499"/>
        <end position="516"/>
    </location>
</feature>
<evidence type="ECO:0000256" key="4">
    <source>
        <dbReference type="ARBA" id="ARBA00022723"/>
    </source>
</evidence>
<protein>
    <recommendedName>
        <fullName evidence="9">4-hydroxy-3-methylbut-2-enyl diphosphate reductase</fullName>
        <shortName evidence="9">HMBPP reductase</shortName>
        <ecNumber evidence="9">1.17.7.4</ecNumber>
    </recommendedName>
</protein>
<dbReference type="Pfam" id="PF02401">
    <property type="entry name" value="LYTB"/>
    <property type="match status" value="1"/>
</dbReference>
<feature type="active site" description="Proton donor" evidence="9">
    <location>
        <position position="125"/>
    </location>
</feature>
<feature type="transmembrane region" description="Helical" evidence="10">
    <location>
        <begin position="365"/>
        <end position="383"/>
    </location>
</feature>
<dbReference type="InterPro" id="IPR000537">
    <property type="entry name" value="UbiA_prenyltransferase"/>
</dbReference>
<feature type="binding site" evidence="9">
    <location>
        <position position="219"/>
    </location>
    <ligand>
        <name>(2E)-4-hydroxy-3-methylbut-2-enyl diphosphate</name>
        <dbReference type="ChEBI" id="CHEBI:128753"/>
    </ligand>
</feature>
<evidence type="ECO:0000256" key="6">
    <source>
        <dbReference type="ARBA" id="ARBA00023004"/>
    </source>
</evidence>
<evidence type="ECO:0000256" key="7">
    <source>
        <dbReference type="ARBA" id="ARBA00023014"/>
    </source>
</evidence>
<feature type="transmembrane region" description="Helical" evidence="10">
    <location>
        <begin position="428"/>
        <end position="445"/>
    </location>
</feature>
<dbReference type="GO" id="GO:0016114">
    <property type="term" value="P:terpenoid biosynthetic process"/>
    <property type="evidence" value="ECO:0007669"/>
    <property type="project" value="UniProtKB-UniRule"/>
</dbReference>
<reference evidence="11 12" key="1">
    <citation type="submission" date="2020-07" db="EMBL/GenBank/DDBJ databases">
        <title>Genomic Encyclopedia of Type Strains, Phase IV (KMG-IV): sequencing the most valuable type-strain genomes for metagenomic binning, comparative biology and taxonomic classification.</title>
        <authorList>
            <person name="Goeker M."/>
        </authorList>
    </citation>
    <scope>NUCLEOTIDE SEQUENCE [LARGE SCALE GENOMIC DNA]</scope>
    <source>
        <strain evidence="11 12">DSM 17721</strain>
    </source>
</reference>
<evidence type="ECO:0000313" key="11">
    <source>
        <dbReference type="EMBL" id="MBA2879823.1"/>
    </source>
</evidence>
<evidence type="ECO:0000256" key="1">
    <source>
        <dbReference type="ARBA" id="ARBA00004141"/>
    </source>
</evidence>
<dbReference type="GO" id="GO:0016020">
    <property type="term" value="C:membrane"/>
    <property type="evidence" value="ECO:0007669"/>
    <property type="project" value="UniProtKB-SubCell"/>
</dbReference>
<comment type="caution">
    <text evidence="9">Lacks conserved residue(s) required for the propagation of feature annotation.</text>
</comment>
<feature type="transmembrane region" description="Helical" evidence="10">
    <location>
        <begin position="296"/>
        <end position="319"/>
    </location>
</feature>
<feature type="binding site" evidence="9">
    <location>
        <position position="261"/>
    </location>
    <ligand>
        <name>(2E)-4-hydroxy-3-methylbut-2-enyl diphosphate</name>
        <dbReference type="ChEBI" id="CHEBI:128753"/>
    </ligand>
</feature>
<feature type="binding site" evidence="9">
    <location>
        <position position="41"/>
    </location>
    <ligand>
        <name>dimethylallyl diphosphate</name>
        <dbReference type="ChEBI" id="CHEBI:57623"/>
    </ligand>
</feature>
<evidence type="ECO:0000256" key="10">
    <source>
        <dbReference type="SAM" id="Phobius"/>
    </source>
</evidence>
<keyword evidence="9 11" id="KW-0560">Oxidoreductase</keyword>
<proteinExistence type="inferred from homology"/>
<dbReference type="Pfam" id="PF01040">
    <property type="entry name" value="UbiA"/>
    <property type="match status" value="1"/>
</dbReference>
<dbReference type="HAMAP" id="MF_00191">
    <property type="entry name" value="IspH"/>
    <property type="match status" value="1"/>
</dbReference>
<feature type="binding site" evidence="9">
    <location>
        <position position="123"/>
    </location>
    <ligand>
        <name>dimethylallyl diphosphate</name>
        <dbReference type="ChEBI" id="CHEBI:57623"/>
    </ligand>
</feature>
<keyword evidence="9" id="KW-0414">Isoprene biosynthesis</keyword>
<organism evidence="11 12">
    <name type="scientific">Desulfosalsimonas propionicica</name>
    <dbReference type="NCBI Taxonomy" id="332175"/>
    <lineage>
        <taxon>Bacteria</taxon>
        <taxon>Pseudomonadati</taxon>
        <taxon>Thermodesulfobacteriota</taxon>
        <taxon>Desulfobacteria</taxon>
        <taxon>Desulfobacterales</taxon>
        <taxon>Desulfosalsimonadaceae</taxon>
        <taxon>Desulfosalsimonas</taxon>
    </lineage>
</organism>
<dbReference type="RefSeq" id="WP_181549517.1">
    <property type="nucleotide sequence ID" value="NZ_JACDUS010000001.1"/>
</dbReference>
<evidence type="ECO:0000256" key="5">
    <source>
        <dbReference type="ARBA" id="ARBA00022989"/>
    </source>
</evidence>
<dbReference type="UniPathway" id="UPA00059">
    <property type="reaction ID" value="UER00105"/>
</dbReference>
<dbReference type="GO" id="GO:0016765">
    <property type="term" value="F:transferase activity, transferring alkyl or aryl (other than methyl) groups"/>
    <property type="evidence" value="ECO:0007669"/>
    <property type="project" value="InterPro"/>
</dbReference>
<keyword evidence="3 10" id="KW-0812">Transmembrane</keyword>
<feature type="binding site" evidence="9">
    <location>
        <position position="41"/>
    </location>
    <ligand>
        <name>isopentenyl diphosphate</name>
        <dbReference type="ChEBI" id="CHEBI:128769"/>
    </ligand>
</feature>
<feature type="binding site" evidence="9">
    <location>
        <position position="217"/>
    </location>
    <ligand>
        <name>isopentenyl diphosphate</name>
        <dbReference type="ChEBI" id="CHEBI:128769"/>
    </ligand>
</feature>
<feature type="binding site" evidence="9">
    <location>
        <position position="189"/>
    </location>
    <ligand>
        <name>[4Fe-4S] cluster</name>
        <dbReference type="ChEBI" id="CHEBI:49883"/>
    </ligand>
</feature>
<comment type="similarity">
    <text evidence="9">Belongs to the IspH family.</text>
</comment>
<feature type="binding site" evidence="9">
    <location>
        <position position="73"/>
    </location>
    <ligand>
        <name>dimethylallyl diphosphate</name>
        <dbReference type="ChEBI" id="CHEBI:57623"/>
    </ligand>
</feature>
<comment type="caution">
    <text evidence="11">The sequence shown here is derived from an EMBL/GenBank/DDBJ whole genome shotgun (WGS) entry which is preliminary data.</text>
</comment>
<feature type="binding site" evidence="9">
    <location>
        <position position="123"/>
    </location>
    <ligand>
        <name>isopentenyl diphosphate</name>
        <dbReference type="ChEBI" id="CHEBI:128769"/>
    </ligand>
</feature>
<keyword evidence="8 10" id="KW-0472">Membrane</keyword>
<keyword evidence="5 10" id="KW-1133">Transmembrane helix</keyword>
<gene>
    <name evidence="9" type="primary">ispH</name>
    <name evidence="11" type="ORF">HNR65_000130</name>
</gene>
<dbReference type="NCBIfam" id="TIGR00216">
    <property type="entry name" value="ispH_lytB"/>
    <property type="match status" value="1"/>
</dbReference>
<dbReference type="EC" id="1.17.7.4" evidence="9"/>
<feature type="binding site" evidence="9">
    <location>
        <position position="261"/>
    </location>
    <ligand>
        <name>isopentenyl diphosphate</name>
        <dbReference type="ChEBI" id="CHEBI:128769"/>
    </ligand>
</feature>
<keyword evidence="12" id="KW-1185">Reference proteome</keyword>
<evidence type="ECO:0000256" key="2">
    <source>
        <dbReference type="ARBA" id="ARBA00022485"/>
    </source>
</evidence>
<dbReference type="Gene3D" id="3.40.1010.20">
    <property type="entry name" value="4-hydroxy-3-methylbut-2-enyl diphosphate reductase, catalytic domain"/>
    <property type="match status" value="2"/>
</dbReference>
<comment type="catalytic activity">
    <reaction evidence="9">
        <text>dimethylallyl diphosphate + 2 oxidized [2Fe-2S]-[ferredoxin] + H2O = (2E)-4-hydroxy-3-methylbut-2-enyl diphosphate + 2 reduced [2Fe-2S]-[ferredoxin] + 2 H(+)</text>
        <dbReference type="Rhea" id="RHEA:24825"/>
        <dbReference type="Rhea" id="RHEA-COMP:10000"/>
        <dbReference type="Rhea" id="RHEA-COMP:10001"/>
        <dbReference type="ChEBI" id="CHEBI:15377"/>
        <dbReference type="ChEBI" id="CHEBI:15378"/>
        <dbReference type="ChEBI" id="CHEBI:33737"/>
        <dbReference type="ChEBI" id="CHEBI:33738"/>
        <dbReference type="ChEBI" id="CHEBI:57623"/>
        <dbReference type="ChEBI" id="CHEBI:128753"/>
        <dbReference type="EC" id="1.17.7.4"/>
    </reaction>
</comment>
<dbReference type="Proteomes" id="UP000525298">
    <property type="component" value="Unassembled WGS sequence"/>
</dbReference>
<evidence type="ECO:0000256" key="8">
    <source>
        <dbReference type="ARBA" id="ARBA00023136"/>
    </source>
</evidence>
<comment type="subcellular location">
    <subcellularLocation>
        <location evidence="1">Membrane</location>
        <topology evidence="1">Multi-pass membrane protein</topology>
    </subcellularLocation>
</comment>
<feature type="binding site" evidence="9">
    <location>
        <position position="217"/>
    </location>
    <ligand>
        <name>dimethylallyl diphosphate</name>
        <dbReference type="ChEBI" id="CHEBI:57623"/>
    </ligand>
</feature>
<dbReference type="EMBL" id="JACDUS010000001">
    <property type="protein sequence ID" value="MBA2879823.1"/>
    <property type="molecule type" value="Genomic_DNA"/>
</dbReference>
<feature type="binding site" evidence="9">
    <location>
        <position position="219"/>
    </location>
    <ligand>
        <name>isopentenyl diphosphate</name>
        <dbReference type="ChEBI" id="CHEBI:128769"/>
    </ligand>
</feature>
<dbReference type="CDD" id="cd13944">
    <property type="entry name" value="lytB_ispH"/>
    <property type="match status" value="1"/>
</dbReference>
<feature type="binding site" evidence="9">
    <location>
        <position position="95"/>
    </location>
    <ligand>
        <name>[4Fe-4S] cluster</name>
        <dbReference type="ChEBI" id="CHEBI:49883"/>
    </ligand>
</feature>
<dbReference type="CDD" id="cd13967">
    <property type="entry name" value="PT_UbiA_5"/>
    <property type="match status" value="1"/>
</dbReference>
<dbReference type="InterPro" id="IPR003451">
    <property type="entry name" value="LytB/IspH"/>
</dbReference>
<keyword evidence="6 9" id="KW-0408">Iron</keyword>
<evidence type="ECO:0000256" key="9">
    <source>
        <dbReference type="HAMAP-Rule" id="MF_00191"/>
    </source>
</evidence>
<feature type="binding site" evidence="9">
    <location>
        <position position="217"/>
    </location>
    <ligand>
        <name>(2E)-4-hydroxy-3-methylbut-2-enyl diphosphate</name>
        <dbReference type="ChEBI" id="CHEBI:128753"/>
    </ligand>
</feature>
<comment type="catalytic activity">
    <reaction evidence="9">
        <text>isopentenyl diphosphate + 2 oxidized [2Fe-2S]-[ferredoxin] + H2O = (2E)-4-hydroxy-3-methylbut-2-enyl diphosphate + 2 reduced [2Fe-2S]-[ferredoxin] + 2 H(+)</text>
        <dbReference type="Rhea" id="RHEA:24488"/>
        <dbReference type="Rhea" id="RHEA-COMP:10000"/>
        <dbReference type="Rhea" id="RHEA-COMP:10001"/>
        <dbReference type="ChEBI" id="CHEBI:15377"/>
        <dbReference type="ChEBI" id="CHEBI:15378"/>
        <dbReference type="ChEBI" id="CHEBI:33737"/>
        <dbReference type="ChEBI" id="CHEBI:33738"/>
        <dbReference type="ChEBI" id="CHEBI:128753"/>
        <dbReference type="ChEBI" id="CHEBI:128769"/>
        <dbReference type="EC" id="1.17.7.4"/>
    </reaction>
</comment>
<comment type="pathway">
    <text evidence="9">Isoprenoid biosynthesis; dimethylallyl diphosphate biosynthesis; dimethylallyl diphosphate from (2E)-4-hydroxy-3-methylbutenyl diphosphate: step 1/1.</text>
</comment>
<dbReference type="GO" id="GO:0046872">
    <property type="term" value="F:metal ion binding"/>
    <property type="evidence" value="ECO:0007669"/>
    <property type="project" value="UniProtKB-KW"/>
</dbReference>
<feature type="binding site" evidence="9">
    <location>
        <position position="12"/>
    </location>
    <ligand>
        <name>[4Fe-4S] cluster</name>
        <dbReference type="ChEBI" id="CHEBI:49883"/>
    </ligand>
</feature>
<keyword evidence="2 9" id="KW-0004">4Fe-4S</keyword>
<feature type="binding site" evidence="9">
    <location>
        <position position="261"/>
    </location>
    <ligand>
        <name>dimethylallyl diphosphate</name>
        <dbReference type="ChEBI" id="CHEBI:57623"/>
    </ligand>
</feature>
<dbReference type="GO" id="GO:0019288">
    <property type="term" value="P:isopentenyl diphosphate biosynthetic process, methylerythritol 4-phosphate pathway"/>
    <property type="evidence" value="ECO:0007669"/>
    <property type="project" value="UniProtKB-UniRule"/>
</dbReference>
<feature type="transmembrane region" description="Helical" evidence="10">
    <location>
        <begin position="553"/>
        <end position="576"/>
    </location>
</feature>
<dbReference type="PANTHER" id="PTHR30426:SF0">
    <property type="entry name" value="4-HYDROXY-3-METHYLBUT-2-ENYL DIPHOSPHATE REDUCTASE"/>
    <property type="match status" value="1"/>
</dbReference>
<dbReference type="PANTHER" id="PTHR30426">
    <property type="entry name" value="4-HYDROXY-3-METHYLBUT-2-ENYL DIPHOSPHATE REDUCTASE"/>
    <property type="match status" value="1"/>
</dbReference>
<name>A0A7W0C5Z3_9BACT</name>
<feature type="transmembrane region" description="Helical" evidence="10">
    <location>
        <begin position="389"/>
        <end position="407"/>
    </location>
</feature>
<feature type="transmembrane region" description="Helical" evidence="10">
    <location>
        <begin position="325"/>
        <end position="344"/>
    </location>
</feature>
<dbReference type="GO" id="GO:0050992">
    <property type="term" value="P:dimethylallyl diphosphate biosynthetic process"/>
    <property type="evidence" value="ECO:0007669"/>
    <property type="project" value="UniProtKB-UniRule"/>
</dbReference>
<comment type="pathway">
    <text evidence="9">Isoprenoid biosynthesis; isopentenyl diphosphate biosynthesis via DXP pathway; isopentenyl diphosphate from 1-deoxy-D-xylulose 5-phosphate: step 6/6.</text>
</comment>
<dbReference type="GO" id="GO:0051745">
    <property type="term" value="F:4-hydroxy-3-methylbut-2-enyl diphosphate reductase activity"/>
    <property type="evidence" value="ECO:0007669"/>
    <property type="project" value="UniProtKB-UniRule"/>
</dbReference>
<comment type="cofactor">
    <cofactor evidence="9">
        <name>[4Fe-4S] cluster</name>
        <dbReference type="ChEBI" id="CHEBI:49883"/>
    </cofactor>
    <text evidence="9">Binds 1 [4Fe-4S] cluster per subunit.</text>
</comment>
<feature type="binding site" evidence="9">
    <location>
        <position position="41"/>
    </location>
    <ligand>
        <name>(2E)-4-hydroxy-3-methylbut-2-enyl diphosphate</name>
        <dbReference type="ChEBI" id="CHEBI:128753"/>
    </ligand>
</feature>
<keyword evidence="7 9" id="KW-0411">Iron-sulfur</keyword>
<sequence length="577" mass="62565">MKITIATTAGFCMGVRRAVELALDAANQDGGPIYTYGPLIHNPQVLAILGQKQISVLEKIPETGRGTVIIRAHGVPPEDKHALKNAGFKVIDATCPRVIRVQSIIARHAKQGFAVIIAGDREHPEVRGLLGYAGSRGHVVNSFEEIEALPAFENAIIVAQTTQNTAFFEKVKQWAGDNRPHYRVFETICDSTEKRQAEVQALARQVDAVVVVGGYNSGNTRRLADIAGRSGKKAFHVETAEELPVEELAECRNIGITAGASTPNWTMRQVVQHLDRRLTGKGGRCRRFVHMLMRCLMLSNLYLAAGAAGLAAAGAWLQGVPLRPHYLAIAALYTLSMHTLHHMLDRMADRYNDPDRARFYQENRYALTILAGAAGLGGLGVAWAMGPLFFWLLLCMSLLGVVYNLEIEGKGSGVEKISMFKRIPGSKTLLVTLAWGMAAALFPALDAHGYFTPASIAAFVWISALVFVRTAFFDISDMQGSRIVGRETIPILLGERRTLLLLKGVLAGLIVLPPLAAAAGVLSFLSSVFSLCPAAMLAFLVNHERTGHFPGVFQGFIMESHFVFAGLLAFICTALAG</sequence>
<dbReference type="GO" id="GO:0051539">
    <property type="term" value="F:4 iron, 4 sulfur cluster binding"/>
    <property type="evidence" value="ECO:0007669"/>
    <property type="project" value="UniProtKB-UniRule"/>
</dbReference>
<comment type="function">
    <text evidence="9">Catalyzes the conversion of 1-hydroxy-2-methyl-2-(E)-butenyl 4-diphosphate (HMBPP) into a mixture of isopentenyl diphosphate (IPP) and dimethylallyl diphosphate (DMAPP). Acts in the terminal step of the DOXP/MEP pathway for isoprenoid precursor biosynthesis.</text>
</comment>
<feature type="binding site" evidence="9">
    <location>
        <position position="161"/>
    </location>
    <ligand>
        <name>(2E)-4-hydroxy-3-methylbut-2-enyl diphosphate</name>
        <dbReference type="ChEBI" id="CHEBI:128753"/>
    </ligand>
</feature>
<feature type="binding site" evidence="9">
    <location>
        <position position="219"/>
    </location>
    <ligand>
        <name>dimethylallyl diphosphate</name>
        <dbReference type="ChEBI" id="CHEBI:57623"/>
    </ligand>
</feature>
<dbReference type="AlphaFoldDB" id="A0A7W0C5Z3"/>
<dbReference type="UniPathway" id="UPA00056">
    <property type="reaction ID" value="UER00097"/>
</dbReference>
<feature type="binding site" evidence="9">
    <location>
        <position position="123"/>
    </location>
    <ligand>
        <name>(2E)-4-hydroxy-3-methylbut-2-enyl diphosphate</name>
        <dbReference type="ChEBI" id="CHEBI:128753"/>
    </ligand>
</feature>
<evidence type="ECO:0000313" key="12">
    <source>
        <dbReference type="Proteomes" id="UP000525298"/>
    </source>
</evidence>
<evidence type="ECO:0000256" key="3">
    <source>
        <dbReference type="ARBA" id="ARBA00022692"/>
    </source>
</evidence>
<accession>A0A7W0C5Z3</accession>
<feature type="binding site" evidence="9">
    <location>
        <position position="73"/>
    </location>
    <ligand>
        <name>isopentenyl diphosphate</name>
        <dbReference type="ChEBI" id="CHEBI:128769"/>
    </ligand>
</feature>
<keyword evidence="4 9" id="KW-0479">Metal-binding</keyword>
<feature type="binding site" evidence="9">
    <location>
        <position position="73"/>
    </location>
    <ligand>
        <name>(2E)-4-hydroxy-3-methylbut-2-enyl diphosphate</name>
        <dbReference type="ChEBI" id="CHEBI:128753"/>
    </ligand>
</feature>